<dbReference type="EMBL" id="VUJU01004500">
    <property type="protein sequence ID" value="KAF0754151.1"/>
    <property type="molecule type" value="Genomic_DNA"/>
</dbReference>
<gene>
    <name evidence="1" type="ORF">FWK35_00014208</name>
</gene>
<comment type="caution">
    <text evidence="1">The sequence shown here is derived from an EMBL/GenBank/DDBJ whole genome shotgun (WGS) entry which is preliminary data.</text>
</comment>
<evidence type="ECO:0000313" key="1">
    <source>
        <dbReference type="EMBL" id="KAF0754151.1"/>
    </source>
</evidence>
<reference evidence="1 2" key="1">
    <citation type="submission" date="2019-08" db="EMBL/GenBank/DDBJ databases">
        <title>Whole genome of Aphis craccivora.</title>
        <authorList>
            <person name="Voronova N.V."/>
            <person name="Shulinski R.S."/>
            <person name="Bandarenka Y.V."/>
            <person name="Zhorov D.G."/>
            <person name="Warner D."/>
        </authorList>
    </citation>
    <scope>NUCLEOTIDE SEQUENCE [LARGE SCALE GENOMIC DNA]</scope>
    <source>
        <strain evidence="1">180601</strain>
        <tissue evidence="1">Whole Body</tissue>
    </source>
</reference>
<organism evidence="1 2">
    <name type="scientific">Aphis craccivora</name>
    <name type="common">Cowpea aphid</name>
    <dbReference type="NCBI Taxonomy" id="307492"/>
    <lineage>
        <taxon>Eukaryota</taxon>
        <taxon>Metazoa</taxon>
        <taxon>Ecdysozoa</taxon>
        <taxon>Arthropoda</taxon>
        <taxon>Hexapoda</taxon>
        <taxon>Insecta</taxon>
        <taxon>Pterygota</taxon>
        <taxon>Neoptera</taxon>
        <taxon>Paraneoptera</taxon>
        <taxon>Hemiptera</taxon>
        <taxon>Sternorrhyncha</taxon>
        <taxon>Aphidomorpha</taxon>
        <taxon>Aphidoidea</taxon>
        <taxon>Aphididae</taxon>
        <taxon>Aphidini</taxon>
        <taxon>Aphis</taxon>
        <taxon>Aphis</taxon>
    </lineage>
</organism>
<dbReference type="AlphaFoldDB" id="A0A6G0YEJ0"/>
<protein>
    <recommendedName>
        <fullName evidence="3">FLYWCH-type domain-containing protein</fullName>
    </recommendedName>
</protein>
<evidence type="ECO:0008006" key="3">
    <source>
        <dbReference type="Google" id="ProtNLM"/>
    </source>
</evidence>
<accession>A0A6G0YEJ0</accession>
<sequence>MAAVSKNHRQDRRNENKIICRCNENQNCPGWVHSLDNDILKYVDHSHLSNVAKIQARKTVEEIKTLAKENSLTTRAIIGEGSSQLSAAVSAQLPNSRALKSTIQRVRQIKQIAPENPNSLNFEIPDTFKKTLCGEQFLFLDSASLEHFDDRILIFSTWKDLEYWNALLCIIIVDSLEHCSNVPILPILYAGHNLMFII</sequence>
<name>A0A6G0YEJ0_APHCR</name>
<keyword evidence="2" id="KW-1185">Reference proteome</keyword>
<evidence type="ECO:0000313" key="2">
    <source>
        <dbReference type="Proteomes" id="UP000478052"/>
    </source>
</evidence>
<dbReference type="Proteomes" id="UP000478052">
    <property type="component" value="Unassembled WGS sequence"/>
</dbReference>
<proteinExistence type="predicted"/>
<dbReference type="OrthoDB" id="10011685at2759"/>